<gene>
    <name evidence="2" type="ORF">TH53_09105</name>
</gene>
<dbReference type="CDD" id="cd02042">
    <property type="entry name" value="ParAB_family"/>
    <property type="match status" value="1"/>
</dbReference>
<evidence type="ECO:0000313" key="2">
    <source>
        <dbReference type="EMBL" id="KIO77429.1"/>
    </source>
</evidence>
<dbReference type="RefSeq" id="WP_041880941.1">
    <property type="nucleotide sequence ID" value="NZ_CP157278.1"/>
</dbReference>
<organism evidence="2 3">
    <name type="scientific">Pedobacter lusitanus</name>
    <dbReference type="NCBI Taxonomy" id="1503925"/>
    <lineage>
        <taxon>Bacteria</taxon>
        <taxon>Pseudomonadati</taxon>
        <taxon>Bacteroidota</taxon>
        <taxon>Sphingobacteriia</taxon>
        <taxon>Sphingobacteriales</taxon>
        <taxon>Sphingobacteriaceae</taxon>
        <taxon>Pedobacter</taxon>
    </lineage>
</organism>
<dbReference type="InterPro" id="IPR025669">
    <property type="entry name" value="AAA_dom"/>
</dbReference>
<protein>
    <recommendedName>
        <fullName evidence="1">AAA domain-containing protein</fullName>
    </recommendedName>
</protein>
<dbReference type="PANTHER" id="PTHR13696:SF99">
    <property type="entry name" value="COBYRINIC ACID AC-DIAMIDE SYNTHASE"/>
    <property type="match status" value="1"/>
</dbReference>
<evidence type="ECO:0000313" key="3">
    <source>
        <dbReference type="Proteomes" id="UP000032049"/>
    </source>
</evidence>
<dbReference type="Pfam" id="PF13614">
    <property type="entry name" value="AAA_31"/>
    <property type="match status" value="1"/>
</dbReference>
<comment type="caution">
    <text evidence="2">The sequence shown here is derived from an EMBL/GenBank/DDBJ whole genome shotgun (WGS) entry which is preliminary data.</text>
</comment>
<reference evidence="2 3" key="1">
    <citation type="submission" date="2015-01" db="EMBL/GenBank/DDBJ databases">
        <title>Draft genome sequence of Pedobacter sp. NL19 isolated from sludge of an effluent treatment pond in an abandoned uranium mine.</title>
        <authorList>
            <person name="Santos T."/>
            <person name="Caetano T."/>
            <person name="Covas C."/>
            <person name="Cruz A."/>
            <person name="Mendo S."/>
        </authorList>
    </citation>
    <scope>NUCLEOTIDE SEQUENCE [LARGE SCALE GENOMIC DNA]</scope>
    <source>
        <strain evidence="2 3">NL19</strain>
    </source>
</reference>
<dbReference type="EMBL" id="JXRA01000034">
    <property type="protein sequence ID" value="KIO77429.1"/>
    <property type="molecule type" value="Genomic_DNA"/>
</dbReference>
<name>A0A0D0FY22_9SPHI</name>
<keyword evidence="3" id="KW-1185">Reference proteome</keyword>
<dbReference type="STRING" id="1503925.TH53_09105"/>
<accession>A0A0D0FY22</accession>
<sequence length="247" mass="27197">MKIIAIINHKGGTGKTTSTLNIGAGLARAEKKTLLIDIDPQSNLTEGLGLRDVKLSIYDSIKDDTALPIETISPYLDIIPSSLDLLGAEIELVSRLGRETILKRLLKTVEGKYDYVLIDCAPALGMLTVNALVAADTVMIPLEAEYFAYRGIDRLVSIISDVRKHYNENLTIGGVFITKINPRRIITEQITESIKKYFNDKLFDTSIRINVALVEAQLKGIDIFEYAPASNAAVDYANLTDEILAKI</sequence>
<dbReference type="OrthoDB" id="9815116at2"/>
<dbReference type="Proteomes" id="UP000032049">
    <property type="component" value="Unassembled WGS sequence"/>
</dbReference>
<dbReference type="FunFam" id="3.40.50.300:FF:000285">
    <property type="entry name" value="Sporulation initiation inhibitor Soj"/>
    <property type="match status" value="1"/>
</dbReference>
<dbReference type="Gene3D" id="3.40.50.300">
    <property type="entry name" value="P-loop containing nucleotide triphosphate hydrolases"/>
    <property type="match status" value="1"/>
</dbReference>
<evidence type="ECO:0000259" key="1">
    <source>
        <dbReference type="Pfam" id="PF13614"/>
    </source>
</evidence>
<dbReference type="PIRSF" id="PIRSF009320">
    <property type="entry name" value="Nuc_binding_HP_1000"/>
    <property type="match status" value="1"/>
</dbReference>
<dbReference type="PANTHER" id="PTHR13696">
    <property type="entry name" value="P-LOOP CONTAINING NUCLEOSIDE TRIPHOSPHATE HYDROLASE"/>
    <property type="match status" value="1"/>
</dbReference>
<dbReference type="InterPro" id="IPR027417">
    <property type="entry name" value="P-loop_NTPase"/>
</dbReference>
<dbReference type="AlphaFoldDB" id="A0A0D0FY22"/>
<dbReference type="SUPFAM" id="SSF52540">
    <property type="entry name" value="P-loop containing nucleoside triphosphate hydrolases"/>
    <property type="match status" value="1"/>
</dbReference>
<dbReference type="InterPro" id="IPR050678">
    <property type="entry name" value="DNA_Partitioning_ATPase"/>
</dbReference>
<proteinExistence type="predicted"/>
<feature type="domain" description="AAA" evidence="1">
    <location>
        <begin position="1"/>
        <end position="172"/>
    </location>
</feature>